<feature type="compositionally biased region" description="Polar residues" evidence="1">
    <location>
        <begin position="166"/>
        <end position="192"/>
    </location>
</feature>
<dbReference type="EMBL" id="NKCI01000175">
    <property type="protein sequence ID" value="RSL49698.1"/>
    <property type="molecule type" value="Genomic_DNA"/>
</dbReference>
<feature type="compositionally biased region" description="Low complexity" evidence="1">
    <location>
        <begin position="29"/>
        <end position="42"/>
    </location>
</feature>
<accession>A0A428P9H7</accession>
<feature type="compositionally biased region" description="Polar residues" evidence="1">
    <location>
        <begin position="58"/>
        <end position="73"/>
    </location>
</feature>
<dbReference type="OrthoDB" id="10610837at2759"/>
<organism evidence="2 3">
    <name type="scientific">Fusarium duplospermum</name>
    <dbReference type="NCBI Taxonomy" id="1325734"/>
    <lineage>
        <taxon>Eukaryota</taxon>
        <taxon>Fungi</taxon>
        <taxon>Dikarya</taxon>
        <taxon>Ascomycota</taxon>
        <taxon>Pezizomycotina</taxon>
        <taxon>Sordariomycetes</taxon>
        <taxon>Hypocreomycetidae</taxon>
        <taxon>Hypocreales</taxon>
        <taxon>Nectriaceae</taxon>
        <taxon>Fusarium</taxon>
        <taxon>Fusarium solani species complex</taxon>
    </lineage>
</organism>
<gene>
    <name evidence="2" type="ORF">CEP54_012311</name>
</gene>
<sequence length="761" mass="86021">MPPKRPPQGSRVPKPEKGRDQAQIESTTSSDNFSFDNDNNNNHSYYNEEGAEDEASGSDVTVGNTRSGRTQFKPTRHHLVPNRPGMGMSGQPRGPSTQVPPSQPYGPSQGHIPELPPGRYPSQTMNYPPENPKQGDFPPYGSQPAHWSGMYSQQPMPSNWGPHFYSQYTGESQPGPRSSAFYQSLRTQQSQPPKADSKPAAKENSTPAPKEDSTPAREEEPTPAPTLTPTPPPKADPRNVNLEVELATLKAQKEKRDRENEIRRELDDEMQHLRDQLEKAKQEASKKVELAKLQGERDAMKRFDEIRREEQEKQRQLAEQRMELEGEIRVKLETERLVEIFQRESKERQLEELQKQAAESILERLDDAVAVSQAKLLQGNEMEAEPDAAEGKKPIQDLLLSEMKTIRSHLRRSFVWIPESDHVSSHGRESRSNSRSGSPRHHAKDISVSDRFSSRYLESSLAGSRQAEWEDFPPPVPDAPTEDYDIQEQHDYMTNHSTYSDDAWDFVPGYRAGQHDPRSREGGRIRTGYQAHERMRVEDIVQVTGAVLEHLGIPHWNPPIHRPPDDRPYDQPYRTHRREPPNINDYADSFDMGPPYGDVTVIYDGPDDESHHGGSCHDPRPYKSRQKRERPAGAIPKTPSRSSGTSTTSLPSLSAEESDISTDDDVETQSSTLPKLLENKNSVKEDPDTDSDSASTADSDSTIFHEASETMTEYSVIEGSRIPQDDLKVVSAGCEDGTERDEHNGMFAYQMELWKEKMRRQ</sequence>
<dbReference type="Proteomes" id="UP000288168">
    <property type="component" value="Unassembled WGS sequence"/>
</dbReference>
<evidence type="ECO:0000256" key="1">
    <source>
        <dbReference type="SAM" id="MobiDB-lite"/>
    </source>
</evidence>
<dbReference type="AlphaFoldDB" id="A0A428P9H7"/>
<protein>
    <submittedName>
        <fullName evidence="2">Uncharacterized protein</fullName>
    </submittedName>
</protein>
<feature type="region of interest" description="Disordered" evidence="1">
    <location>
        <begin position="558"/>
        <end position="719"/>
    </location>
</feature>
<feature type="region of interest" description="Disordered" evidence="1">
    <location>
        <begin position="463"/>
        <end position="482"/>
    </location>
</feature>
<feature type="compositionally biased region" description="Low complexity" evidence="1">
    <location>
        <begin position="692"/>
        <end position="702"/>
    </location>
</feature>
<evidence type="ECO:0000313" key="3">
    <source>
        <dbReference type="Proteomes" id="UP000288168"/>
    </source>
</evidence>
<dbReference type="STRING" id="1325734.A0A428P9H7"/>
<feature type="compositionally biased region" description="Basic and acidic residues" evidence="1">
    <location>
        <begin position="677"/>
        <end position="686"/>
    </location>
</feature>
<feature type="region of interest" description="Disordered" evidence="1">
    <location>
        <begin position="421"/>
        <end position="449"/>
    </location>
</feature>
<feature type="compositionally biased region" description="Basic and acidic residues" evidence="1">
    <location>
        <begin position="209"/>
        <end position="220"/>
    </location>
</feature>
<feature type="compositionally biased region" description="Acidic residues" evidence="1">
    <location>
        <begin position="656"/>
        <end position="667"/>
    </location>
</feature>
<feature type="region of interest" description="Disordered" evidence="1">
    <location>
        <begin position="1"/>
        <end position="243"/>
    </location>
</feature>
<reference evidence="2 3" key="1">
    <citation type="submission" date="2017-06" db="EMBL/GenBank/DDBJ databases">
        <title>Comparative genomic analysis of Ambrosia Fusariam Clade fungi.</title>
        <authorList>
            <person name="Stajich J.E."/>
            <person name="Carrillo J."/>
            <person name="Kijimoto T."/>
            <person name="Eskalen A."/>
            <person name="O'Donnell K."/>
            <person name="Kasson M."/>
        </authorList>
    </citation>
    <scope>NUCLEOTIDE SEQUENCE [LARGE SCALE GENOMIC DNA]</scope>
    <source>
        <strain evidence="2 3">NRRL62584</strain>
    </source>
</reference>
<dbReference type="CDD" id="cd06503">
    <property type="entry name" value="ATP-synt_Fo_b"/>
    <property type="match status" value="1"/>
</dbReference>
<feature type="compositionally biased region" description="Basic and acidic residues" evidence="1">
    <location>
        <begin position="608"/>
        <end position="621"/>
    </location>
</feature>
<name>A0A428P9H7_9HYPO</name>
<feature type="compositionally biased region" description="Basic and acidic residues" evidence="1">
    <location>
        <begin position="13"/>
        <end position="22"/>
    </location>
</feature>
<proteinExistence type="predicted"/>
<evidence type="ECO:0000313" key="2">
    <source>
        <dbReference type="EMBL" id="RSL49698.1"/>
    </source>
</evidence>
<feature type="compositionally biased region" description="Pro residues" evidence="1">
    <location>
        <begin position="222"/>
        <end position="234"/>
    </location>
</feature>
<feature type="compositionally biased region" description="Basic and acidic residues" evidence="1">
    <location>
        <begin position="421"/>
        <end position="432"/>
    </location>
</feature>
<comment type="caution">
    <text evidence="2">The sequence shown here is derived from an EMBL/GenBank/DDBJ whole genome shotgun (WGS) entry which is preliminary data.</text>
</comment>
<feature type="compositionally biased region" description="Low complexity" evidence="1">
    <location>
        <begin position="638"/>
        <end position="654"/>
    </location>
</feature>
<keyword evidence="3" id="KW-1185">Reference proteome</keyword>